<dbReference type="Gene3D" id="3.40.50.300">
    <property type="entry name" value="P-loop containing nucleotide triphosphate hydrolases"/>
    <property type="match status" value="1"/>
</dbReference>
<dbReference type="PANTHER" id="PTHR34388">
    <property type="entry name" value="DNA POLYMERASE III SUBUNIT DELTA"/>
    <property type="match status" value="1"/>
</dbReference>
<keyword evidence="9" id="KW-1185">Reference proteome</keyword>
<protein>
    <recommendedName>
        <fullName evidence="1">DNA-directed DNA polymerase</fullName>
        <ecNumber evidence="1">2.7.7.7</ecNumber>
    </recommendedName>
</protein>
<dbReference type="Gene3D" id="1.10.8.60">
    <property type="match status" value="1"/>
</dbReference>
<dbReference type="SUPFAM" id="SSF52540">
    <property type="entry name" value="P-loop containing nucleoside triphosphate hydrolases"/>
    <property type="match status" value="1"/>
</dbReference>
<dbReference type="NCBIfam" id="TIGR01128">
    <property type="entry name" value="holA"/>
    <property type="match status" value="1"/>
</dbReference>
<dbReference type="RefSeq" id="WP_266106937.1">
    <property type="nucleotide sequence ID" value="NZ_JANIDW010000003.1"/>
</dbReference>
<evidence type="ECO:0000256" key="6">
    <source>
        <dbReference type="ARBA" id="ARBA00034754"/>
    </source>
</evidence>
<dbReference type="SUPFAM" id="SSF48019">
    <property type="entry name" value="post-AAA+ oligomerization domain-like"/>
    <property type="match status" value="1"/>
</dbReference>
<dbReference type="Gene3D" id="1.20.272.10">
    <property type="match status" value="1"/>
</dbReference>
<evidence type="ECO:0000256" key="1">
    <source>
        <dbReference type="ARBA" id="ARBA00012417"/>
    </source>
</evidence>
<dbReference type="Proteomes" id="UP001165648">
    <property type="component" value="Unassembled WGS sequence"/>
</dbReference>
<comment type="catalytic activity">
    <reaction evidence="7">
        <text>DNA(n) + a 2'-deoxyribonucleoside 5'-triphosphate = DNA(n+1) + diphosphate</text>
        <dbReference type="Rhea" id="RHEA:22508"/>
        <dbReference type="Rhea" id="RHEA-COMP:17339"/>
        <dbReference type="Rhea" id="RHEA-COMP:17340"/>
        <dbReference type="ChEBI" id="CHEBI:33019"/>
        <dbReference type="ChEBI" id="CHEBI:61560"/>
        <dbReference type="ChEBI" id="CHEBI:173112"/>
        <dbReference type="EC" id="2.7.7.7"/>
    </reaction>
</comment>
<dbReference type="GO" id="GO:0003887">
    <property type="term" value="F:DNA-directed DNA polymerase activity"/>
    <property type="evidence" value="ECO:0007669"/>
    <property type="project" value="UniProtKB-EC"/>
</dbReference>
<evidence type="ECO:0000256" key="4">
    <source>
        <dbReference type="ARBA" id="ARBA00022705"/>
    </source>
</evidence>
<keyword evidence="3 8" id="KW-0548">Nucleotidyltransferase</keyword>
<comment type="similarity">
    <text evidence="6">Belongs to the DNA polymerase HolA subunit family.</text>
</comment>
<evidence type="ECO:0000313" key="8">
    <source>
        <dbReference type="EMBL" id="MCX5615023.1"/>
    </source>
</evidence>
<dbReference type="InterPro" id="IPR008921">
    <property type="entry name" value="DNA_pol3_clamp-load_cplx_C"/>
</dbReference>
<comment type="caution">
    <text evidence="8">The sequence shown here is derived from an EMBL/GenBank/DDBJ whole genome shotgun (WGS) entry which is preliminary data.</text>
</comment>
<organism evidence="8 9">
    <name type="scientific">Bombella saccharophila</name>
    <dbReference type="NCBI Taxonomy" id="2967338"/>
    <lineage>
        <taxon>Bacteria</taxon>
        <taxon>Pseudomonadati</taxon>
        <taxon>Pseudomonadota</taxon>
        <taxon>Alphaproteobacteria</taxon>
        <taxon>Acetobacterales</taxon>
        <taxon>Acetobacteraceae</taxon>
        <taxon>Bombella</taxon>
    </lineage>
</organism>
<proteinExistence type="inferred from homology"/>
<dbReference type="PANTHER" id="PTHR34388:SF1">
    <property type="entry name" value="DNA POLYMERASE III SUBUNIT DELTA"/>
    <property type="match status" value="1"/>
</dbReference>
<keyword evidence="4" id="KW-0235">DNA replication</keyword>
<dbReference type="InterPro" id="IPR005790">
    <property type="entry name" value="DNA_polIII_delta"/>
</dbReference>
<evidence type="ECO:0000256" key="2">
    <source>
        <dbReference type="ARBA" id="ARBA00022679"/>
    </source>
</evidence>
<reference evidence="8 9" key="1">
    <citation type="submission" date="2022-07" db="EMBL/GenBank/DDBJ databases">
        <title>Bombella genomes.</title>
        <authorList>
            <person name="Harer L."/>
            <person name="Styblova S."/>
            <person name="Ehrmann M."/>
        </authorList>
    </citation>
    <scope>NUCLEOTIDE SEQUENCE [LARGE SCALE GENOMIC DNA]</scope>
    <source>
        <strain evidence="8 9">TMW 2.2558</strain>
    </source>
</reference>
<evidence type="ECO:0000313" key="9">
    <source>
        <dbReference type="Proteomes" id="UP001165648"/>
    </source>
</evidence>
<dbReference type="EMBL" id="JANIDW010000003">
    <property type="protein sequence ID" value="MCX5615023.1"/>
    <property type="molecule type" value="Genomic_DNA"/>
</dbReference>
<gene>
    <name evidence="8" type="primary">holA</name>
    <name evidence="8" type="ORF">NQF64_07185</name>
</gene>
<evidence type="ECO:0000256" key="7">
    <source>
        <dbReference type="ARBA" id="ARBA00049244"/>
    </source>
</evidence>
<keyword evidence="2 8" id="KW-0808">Transferase</keyword>
<dbReference type="InterPro" id="IPR027417">
    <property type="entry name" value="P-loop_NTPase"/>
</dbReference>
<evidence type="ECO:0000256" key="5">
    <source>
        <dbReference type="ARBA" id="ARBA00022932"/>
    </source>
</evidence>
<name>A0ABT3W889_9PROT</name>
<evidence type="ECO:0000256" key="3">
    <source>
        <dbReference type="ARBA" id="ARBA00022695"/>
    </source>
</evidence>
<sequence length="338" mass="37793">MKIGTQAAERTITEAARWRVVLLHGEDHGLIRERAKRAVQTVLEDLDDPFRLARLESEEQGRFEEEASALSLTGGRRVVWVRGVQDGLLPPLKEALAQESDTLIVLEGPELTARSKLRQFAEKHEQVAAIGCYPEEGRALSRTVTDMLAEERITLDKEAMVWFLEHVGNDRSLVRSEVEKLRLYGEPGTRLDIEAVQACVGDSGQASLDDAVYAALAGNRLKADRAFERAMADGTSAVAFARVALSVLERMQQARLRVQQGASRQEAMAALKPPVFFRRKDEFLAGLQRWSFPVLQQAARATQALELACKQSGAPDELLCRRHVVRLCYPRLFEQDSF</sequence>
<accession>A0ABT3W889</accession>
<dbReference type="EC" id="2.7.7.7" evidence="1"/>
<keyword evidence="5" id="KW-0239">DNA-directed DNA polymerase</keyword>